<sequence length="406" mass="46953">MVFETHTLSNGIRLIHRPVKAKVAHCGIILNTGSRDEKEEEWGIAHFIEHVVFKGTSKRKAYHILSRMEDVGGELNAYTTKEETCVYSTFLDKDYKRALELISDITFNSVFPEKELEKEKEIVLDEINSYKDSPSELIFDDFEELIFKQDPIGRNILGTPKHIKAFKRDDILNFIQNNYHTDQMVISSVGNIEFKKLVKIVEKYFGHIPENIRTNKRVKPNSYIPRTQTLIKKTYQRHCILGNIAYDLNDDRRIPLSLLTNILGGPGMNSRLNLTLREKHGLAYNIESNYTPYADTGVFSIYFGTDKEYLDRCLSLIYKEMNLLCTKKLGAGQLRRAKNQMIGQIAISSENNENLMLNVGKSFLLYNRVDSLKEIYEKVEIITAEELMEVANEILNKERLTTLMYK</sequence>
<protein>
    <submittedName>
        <fullName evidence="4">Insulinase family protein</fullName>
    </submittedName>
</protein>
<dbReference type="Proteomes" id="UP000282985">
    <property type="component" value="Unassembled WGS sequence"/>
</dbReference>
<dbReference type="PANTHER" id="PTHR11851">
    <property type="entry name" value="METALLOPROTEASE"/>
    <property type="match status" value="1"/>
</dbReference>
<dbReference type="Pfam" id="PF00675">
    <property type="entry name" value="Peptidase_M16"/>
    <property type="match status" value="1"/>
</dbReference>
<dbReference type="InterPro" id="IPR011765">
    <property type="entry name" value="Pept_M16_N"/>
</dbReference>
<organism evidence="4 5">
    <name type="scientific">Ancylomarina longa</name>
    <dbReference type="NCBI Taxonomy" id="2487017"/>
    <lineage>
        <taxon>Bacteria</taxon>
        <taxon>Pseudomonadati</taxon>
        <taxon>Bacteroidota</taxon>
        <taxon>Bacteroidia</taxon>
        <taxon>Marinilabiliales</taxon>
        <taxon>Marinifilaceae</taxon>
        <taxon>Ancylomarina</taxon>
    </lineage>
</organism>
<proteinExistence type="inferred from homology"/>
<feature type="domain" description="Peptidase M16 C-terminal" evidence="3">
    <location>
        <begin position="166"/>
        <end position="341"/>
    </location>
</feature>
<gene>
    <name evidence="4" type="ORF">DLK05_15005</name>
</gene>
<reference evidence="4 5" key="1">
    <citation type="submission" date="2018-11" db="EMBL/GenBank/DDBJ databases">
        <title>Parancylomarina longa gen. nov., sp. nov., isolated from sediments of southern Okinawa.</title>
        <authorList>
            <person name="Fu T."/>
        </authorList>
    </citation>
    <scope>NUCLEOTIDE SEQUENCE [LARGE SCALE GENOMIC DNA]</scope>
    <source>
        <strain evidence="4 5">T3-2 S1-C</strain>
    </source>
</reference>
<dbReference type="AlphaFoldDB" id="A0A434AFE7"/>
<dbReference type="InterPro" id="IPR007863">
    <property type="entry name" value="Peptidase_M16_C"/>
</dbReference>
<dbReference type="PANTHER" id="PTHR11851:SF49">
    <property type="entry name" value="MITOCHONDRIAL-PROCESSING PEPTIDASE SUBUNIT ALPHA"/>
    <property type="match status" value="1"/>
</dbReference>
<dbReference type="Gene3D" id="3.30.830.10">
    <property type="entry name" value="Metalloenzyme, LuxS/M16 peptidase-like"/>
    <property type="match status" value="2"/>
</dbReference>
<comment type="similarity">
    <text evidence="1">Belongs to the peptidase M16 family.</text>
</comment>
<dbReference type="OrthoDB" id="9811314at2"/>
<evidence type="ECO:0000313" key="4">
    <source>
        <dbReference type="EMBL" id="RUT73107.1"/>
    </source>
</evidence>
<name>A0A434AFE7_9BACT</name>
<evidence type="ECO:0000256" key="1">
    <source>
        <dbReference type="ARBA" id="ARBA00007261"/>
    </source>
</evidence>
<dbReference type="Pfam" id="PF05193">
    <property type="entry name" value="Peptidase_M16_C"/>
    <property type="match status" value="1"/>
</dbReference>
<comment type="caution">
    <text evidence="4">The sequence shown here is derived from an EMBL/GenBank/DDBJ whole genome shotgun (WGS) entry which is preliminary data.</text>
</comment>
<evidence type="ECO:0000259" key="2">
    <source>
        <dbReference type="Pfam" id="PF00675"/>
    </source>
</evidence>
<evidence type="ECO:0000313" key="5">
    <source>
        <dbReference type="Proteomes" id="UP000282985"/>
    </source>
</evidence>
<keyword evidence="5" id="KW-1185">Reference proteome</keyword>
<feature type="domain" description="Peptidase M16 N-terminal" evidence="2">
    <location>
        <begin position="20"/>
        <end position="159"/>
    </location>
</feature>
<dbReference type="EMBL" id="RJJX01000028">
    <property type="protein sequence ID" value="RUT73107.1"/>
    <property type="molecule type" value="Genomic_DNA"/>
</dbReference>
<dbReference type="InterPro" id="IPR050361">
    <property type="entry name" value="MPP/UQCRC_Complex"/>
</dbReference>
<dbReference type="InterPro" id="IPR011249">
    <property type="entry name" value="Metalloenz_LuxS/M16"/>
</dbReference>
<accession>A0A434AFE7</accession>
<dbReference type="RefSeq" id="WP_127344782.1">
    <property type="nucleotide sequence ID" value="NZ_RJJX01000028.1"/>
</dbReference>
<dbReference type="SUPFAM" id="SSF63411">
    <property type="entry name" value="LuxS/MPP-like metallohydrolase"/>
    <property type="match status" value="2"/>
</dbReference>
<evidence type="ECO:0000259" key="3">
    <source>
        <dbReference type="Pfam" id="PF05193"/>
    </source>
</evidence>
<dbReference type="GO" id="GO:0046872">
    <property type="term" value="F:metal ion binding"/>
    <property type="evidence" value="ECO:0007669"/>
    <property type="project" value="InterPro"/>
</dbReference>